<dbReference type="AlphaFoldDB" id="A0A5C6EEF8"/>
<dbReference type="SUPFAM" id="SSF50969">
    <property type="entry name" value="YVTN repeat-like/Quinoprotein amine dehydrogenase"/>
    <property type="match status" value="1"/>
</dbReference>
<evidence type="ECO:0000313" key="2">
    <source>
        <dbReference type="Proteomes" id="UP000318288"/>
    </source>
</evidence>
<evidence type="ECO:0000313" key="1">
    <source>
        <dbReference type="EMBL" id="TWU46377.1"/>
    </source>
</evidence>
<dbReference type="RefSeq" id="WP_146462181.1">
    <property type="nucleotide sequence ID" value="NZ_SJPW01000008.1"/>
</dbReference>
<proteinExistence type="predicted"/>
<dbReference type="EMBL" id="SJPW01000008">
    <property type="protein sequence ID" value="TWU46377.1"/>
    <property type="molecule type" value="Genomic_DNA"/>
</dbReference>
<dbReference type="PROSITE" id="PS51257">
    <property type="entry name" value="PROKAR_LIPOPROTEIN"/>
    <property type="match status" value="1"/>
</dbReference>
<accession>A0A5C6EEF8</accession>
<name>A0A5C6EEF8_9BACT</name>
<dbReference type="InterPro" id="IPR011044">
    <property type="entry name" value="Quino_amine_DH_bsu"/>
</dbReference>
<reference evidence="1 2" key="1">
    <citation type="submission" date="2019-02" db="EMBL/GenBank/DDBJ databases">
        <title>Deep-cultivation of Planctomycetes and their phenomic and genomic characterization uncovers novel biology.</title>
        <authorList>
            <person name="Wiegand S."/>
            <person name="Jogler M."/>
            <person name="Boedeker C."/>
            <person name="Pinto D."/>
            <person name="Vollmers J."/>
            <person name="Rivas-Marin E."/>
            <person name="Kohn T."/>
            <person name="Peeters S.H."/>
            <person name="Heuer A."/>
            <person name="Rast P."/>
            <person name="Oberbeckmann S."/>
            <person name="Bunk B."/>
            <person name="Jeske O."/>
            <person name="Meyerdierks A."/>
            <person name="Storesund J.E."/>
            <person name="Kallscheuer N."/>
            <person name="Luecker S."/>
            <person name="Lage O.M."/>
            <person name="Pohl T."/>
            <person name="Merkel B.J."/>
            <person name="Hornburger P."/>
            <person name="Mueller R.-W."/>
            <person name="Bruemmer F."/>
            <person name="Labrenz M."/>
            <person name="Spormann A.M."/>
            <person name="Op Den Camp H."/>
            <person name="Overmann J."/>
            <person name="Amann R."/>
            <person name="Jetten M.S.M."/>
            <person name="Mascher T."/>
            <person name="Medema M.H."/>
            <person name="Devos D.P."/>
            <person name="Kaster A.-K."/>
            <person name="Ovreas L."/>
            <person name="Rohde M."/>
            <person name="Galperin M.Y."/>
            <person name="Jogler C."/>
        </authorList>
    </citation>
    <scope>NUCLEOTIDE SEQUENCE [LARGE SCALE GENOMIC DNA]</scope>
    <source>
        <strain evidence="1 2">Poly51</strain>
    </source>
</reference>
<dbReference type="Proteomes" id="UP000318288">
    <property type="component" value="Unassembled WGS sequence"/>
</dbReference>
<protein>
    <submittedName>
        <fullName evidence="1">Uncharacterized protein</fullName>
    </submittedName>
</protein>
<comment type="caution">
    <text evidence="1">The sequence shown here is derived from an EMBL/GenBank/DDBJ whole genome shotgun (WGS) entry which is preliminary data.</text>
</comment>
<keyword evidence="2" id="KW-1185">Reference proteome</keyword>
<sequence>MITPKMLTRMLLAATGFIAVTGCGDPIYDSNPWRPSSTALATNTSEVDASSEKYQWPLVGTGYVIAKPVPMAYVTAFDEKLQVPDRTTAETVPWSSEGLSDQAKRYLEDAFATHSSEFTPTVTLDPKSFVGPQAFDVSVDGTRMIVIDDQGLAMYRTDDGKLLGHRDLPPAFQSGANAAKAIRFCGTSKDMLVASDALIVRISSKDGSEIGRCDGIGEPIIHWQVTDDDESMMMLGESGKMHGGDPQLTSVEAYHVGQRITLRAASLSPDGKRIATVVDSKPRIYLLKNHRIVDQIDPPKNVQLDPNISIACGHNSDAWSDGDGIAYHVTDRDEPDNLYAYRMNWKPIQISMMKQADDYFSPLICVAHRIVDGRKQVILFSHYAYGRGHSLPIVLPEVPIRFSHSRAGDVVAVCDGRGISVGPRHPFAPTSPIFTKQLVVKSMNDADFDSIDRMMAIIKTQSRFCFRRTPEELRSALIDAIANRWNASEGSDEEAAKEELVRFQKWLDDGSETAIAANGLRLYRLAWQERQKTESGRGGQSNWDSYKQKCVEARDALKKICDGPSPPLQALDTLIQTTLETNGKLEDVDVYCEKACRLYPGEATPHRALSFKLLPQWFGEPGTALSLAPAVANLHERPVSDLLYTKLTAYLVFNIQSGDPASWRSYDPIRISRGIDEWIRCNELASDDLWNLWLYLVFNHSDPETANRLLNYLLETDSAPPSQYTGARFAQHLSTIDAAVTAAHQTAK</sequence>
<dbReference type="OrthoDB" id="251586at2"/>
<organism evidence="1 2">
    <name type="scientific">Rubripirellula tenax</name>
    <dbReference type="NCBI Taxonomy" id="2528015"/>
    <lineage>
        <taxon>Bacteria</taxon>
        <taxon>Pseudomonadati</taxon>
        <taxon>Planctomycetota</taxon>
        <taxon>Planctomycetia</taxon>
        <taxon>Pirellulales</taxon>
        <taxon>Pirellulaceae</taxon>
        <taxon>Rubripirellula</taxon>
    </lineage>
</organism>
<gene>
    <name evidence="1" type="ORF">Poly51_57730</name>
</gene>